<evidence type="ECO:0000256" key="1">
    <source>
        <dbReference type="SAM" id="MobiDB-lite"/>
    </source>
</evidence>
<dbReference type="AlphaFoldDB" id="A0A2T8KPE8"/>
<name>A0A2T8KPE8_9POAL</name>
<dbReference type="Proteomes" id="UP000243499">
    <property type="component" value="Chromosome 2"/>
</dbReference>
<accession>A0A2T8KPE8</accession>
<sequence length="227" mass="25157">MLAKHMSSKCCCMSIAYHKPNADPPEIPLWDNVEIPCTLSMSAPSYVEPSKGTQPGTVTEQDNDMVEEVDNYLMNPELENEYMGVDEEGLYIEIAPTSHANVDTTKKKDEDYDPSSDSESDSMSDTDMDAEVDDIVKDRLPSHIPEVAYNKDDPPMEVGSIYPNISKFKLALATHAIKMEGKSLPHVITKLKEQSRNLNIDIVTRSPDGIAEVAARGGSSYRFVLNL</sequence>
<evidence type="ECO:0000313" key="2">
    <source>
        <dbReference type="EMBL" id="PVH64058.1"/>
    </source>
</evidence>
<feature type="region of interest" description="Disordered" evidence="1">
    <location>
        <begin position="102"/>
        <end position="127"/>
    </location>
</feature>
<protein>
    <submittedName>
        <fullName evidence="2">Uncharacterized protein</fullName>
    </submittedName>
</protein>
<reference evidence="2" key="1">
    <citation type="submission" date="2018-04" db="EMBL/GenBank/DDBJ databases">
        <title>WGS assembly of Panicum hallii.</title>
        <authorList>
            <person name="Lovell J."/>
            <person name="Jenkins J."/>
            <person name="Lowry D."/>
            <person name="Mamidi S."/>
            <person name="Sreedasyam A."/>
            <person name="Weng X."/>
            <person name="Barry K."/>
            <person name="Bonette J."/>
            <person name="Campitelli B."/>
            <person name="Daum C."/>
            <person name="Gordon S."/>
            <person name="Gould B."/>
            <person name="Lipzen A."/>
            <person name="Macqueen A."/>
            <person name="Palacio-Mejia J."/>
            <person name="Plott C."/>
            <person name="Shakirov E."/>
            <person name="Shu S."/>
            <person name="Yoshinaga Y."/>
            <person name="Zane M."/>
            <person name="Rokhsar D."/>
            <person name="Grimwood J."/>
            <person name="Schmutz J."/>
            <person name="Juenger T."/>
        </authorList>
    </citation>
    <scope>NUCLEOTIDE SEQUENCE [LARGE SCALE GENOMIC DNA]</scope>
    <source>
        <strain evidence="2">FIL2</strain>
    </source>
</reference>
<dbReference type="Gramene" id="PVH64058">
    <property type="protein sequence ID" value="PVH64058"/>
    <property type="gene ID" value="PAHAL_2G175000"/>
</dbReference>
<gene>
    <name evidence="2" type="ORF">PAHAL_2G175000</name>
</gene>
<dbReference type="EMBL" id="CM008047">
    <property type="protein sequence ID" value="PVH64058.1"/>
    <property type="molecule type" value="Genomic_DNA"/>
</dbReference>
<feature type="compositionally biased region" description="Acidic residues" evidence="1">
    <location>
        <begin position="111"/>
        <end position="127"/>
    </location>
</feature>
<proteinExistence type="predicted"/>
<organism evidence="2">
    <name type="scientific">Panicum hallii</name>
    <dbReference type="NCBI Taxonomy" id="206008"/>
    <lineage>
        <taxon>Eukaryota</taxon>
        <taxon>Viridiplantae</taxon>
        <taxon>Streptophyta</taxon>
        <taxon>Embryophyta</taxon>
        <taxon>Tracheophyta</taxon>
        <taxon>Spermatophyta</taxon>
        <taxon>Magnoliopsida</taxon>
        <taxon>Liliopsida</taxon>
        <taxon>Poales</taxon>
        <taxon>Poaceae</taxon>
        <taxon>PACMAD clade</taxon>
        <taxon>Panicoideae</taxon>
        <taxon>Panicodae</taxon>
        <taxon>Paniceae</taxon>
        <taxon>Panicinae</taxon>
        <taxon>Panicum</taxon>
        <taxon>Panicum sect. Panicum</taxon>
    </lineage>
</organism>